<evidence type="ECO:0000313" key="5">
    <source>
        <dbReference type="EMBL" id="EFJ50666.1"/>
    </source>
</evidence>
<dbReference type="STRING" id="3068.D8TNY6"/>
<dbReference type="KEGG" id="vcn:VOLCADRAFT_34733"/>
<dbReference type="EMBL" id="GL378330">
    <property type="protein sequence ID" value="EFJ50666.1"/>
    <property type="molecule type" value="Genomic_DNA"/>
</dbReference>
<dbReference type="PANTHER" id="PTHR31953">
    <property type="entry name" value="BETA-FRUCTOFURANOSIDASE, INSOLUBLE ISOENZYME CWINV1-RELATED"/>
    <property type="match status" value="1"/>
</dbReference>
<dbReference type="InterPro" id="IPR050551">
    <property type="entry name" value="Fructan_Metab_Enzymes"/>
</dbReference>
<dbReference type="SUPFAM" id="SSF75005">
    <property type="entry name" value="Arabinanase/levansucrase/invertase"/>
    <property type="match status" value="1"/>
</dbReference>
<reference evidence="5 6" key="1">
    <citation type="journal article" date="2010" name="Science">
        <title>Genomic analysis of organismal complexity in the multicellular green alga Volvox carteri.</title>
        <authorList>
            <person name="Prochnik S.E."/>
            <person name="Umen J."/>
            <person name="Nedelcu A.M."/>
            <person name="Hallmann A."/>
            <person name="Miller S.M."/>
            <person name="Nishii I."/>
            <person name="Ferris P."/>
            <person name="Kuo A."/>
            <person name="Mitros T."/>
            <person name="Fritz-Laylin L.K."/>
            <person name="Hellsten U."/>
            <person name="Chapman J."/>
            <person name="Simakov O."/>
            <person name="Rensing S.A."/>
            <person name="Terry A."/>
            <person name="Pangilinan J."/>
            <person name="Kapitonov V."/>
            <person name="Jurka J."/>
            <person name="Salamov A."/>
            <person name="Shapiro H."/>
            <person name="Schmutz J."/>
            <person name="Grimwood J."/>
            <person name="Lindquist E."/>
            <person name="Lucas S."/>
            <person name="Grigoriev I.V."/>
            <person name="Schmitt R."/>
            <person name="Kirk D."/>
            <person name="Rokhsar D.S."/>
        </authorList>
    </citation>
    <scope>NUCLEOTIDE SEQUENCE [LARGE SCALE GENOMIC DNA]</scope>
    <source>
        <strain evidence="6">f. Nagariensis / Eve</strain>
    </source>
</reference>
<gene>
    <name evidence="5" type="ORF">VOLCADRAFT_34733</name>
</gene>
<evidence type="ECO:0000256" key="3">
    <source>
        <dbReference type="ARBA" id="ARBA00023295"/>
    </source>
</evidence>
<evidence type="ECO:0000259" key="4">
    <source>
        <dbReference type="Pfam" id="PF00251"/>
    </source>
</evidence>
<dbReference type="RefSeq" id="XP_002948259.1">
    <property type="nucleotide sequence ID" value="XM_002948213.1"/>
</dbReference>
<dbReference type="InterPro" id="IPR013148">
    <property type="entry name" value="Glyco_hydro_32_N"/>
</dbReference>
<dbReference type="GeneID" id="9624104"/>
<dbReference type="eggNOG" id="KOG0228">
    <property type="taxonomic scope" value="Eukaryota"/>
</dbReference>
<keyword evidence="3" id="KW-0326">Glycosidase</keyword>
<dbReference type="GO" id="GO:0016798">
    <property type="term" value="F:hydrolase activity, acting on glycosyl bonds"/>
    <property type="evidence" value="ECO:0007669"/>
    <property type="project" value="UniProtKB-KW"/>
</dbReference>
<feature type="non-terminal residue" evidence="5">
    <location>
        <position position="1"/>
    </location>
</feature>
<organism evidence="6">
    <name type="scientific">Volvox carteri f. nagariensis</name>
    <dbReference type="NCBI Taxonomy" id="3068"/>
    <lineage>
        <taxon>Eukaryota</taxon>
        <taxon>Viridiplantae</taxon>
        <taxon>Chlorophyta</taxon>
        <taxon>core chlorophytes</taxon>
        <taxon>Chlorophyceae</taxon>
        <taxon>CS clade</taxon>
        <taxon>Chlamydomonadales</taxon>
        <taxon>Volvocaceae</taxon>
        <taxon>Volvox</taxon>
    </lineage>
</organism>
<dbReference type="Pfam" id="PF00251">
    <property type="entry name" value="Glyco_hydro_32N"/>
    <property type="match status" value="1"/>
</dbReference>
<dbReference type="InParanoid" id="D8TNY6"/>
<feature type="domain" description="Glycosyl hydrolase family 32 N-terminal" evidence="4">
    <location>
        <begin position="1"/>
        <end position="136"/>
    </location>
</feature>
<evidence type="ECO:0000256" key="1">
    <source>
        <dbReference type="ARBA" id="ARBA00009902"/>
    </source>
</evidence>
<keyword evidence="6" id="KW-1185">Reference proteome</keyword>
<evidence type="ECO:0000313" key="6">
    <source>
        <dbReference type="Proteomes" id="UP000001058"/>
    </source>
</evidence>
<sequence>INDPNGLMQYRNMVHVFFQYNPYEAVWGPMHWGHVASPDLVHWVHLPIALAPSDPWDSDGCWSGSALVTTEDGVPRLYYTGSQDGFFYQAQATALPADPADPFLTRWLKPPDLNPLGLDLPPGGVRAQFRDPIAPWAVP</sequence>
<dbReference type="InterPro" id="IPR023296">
    <property type="entry name" value="Glyco_hydro_beta-prop_sf"/>
</dbReference>
<keyword evidence="2" id="KW-0378">Hydrolase</keyword>
<dbReference type="OrthoDB" id="507039at2759"/>
<protein>
    <recommendedName>
        <fullName evidence="4">Glycosyl hydrolase family 32 N-terminal domain-containing protein</fullName>
    </recommendedName>
</protein>
<accession>D8TNY6</accession>
<dbReference type="Gene3D" id="2.115.10.20">
    <property type="entry name" value="Glycosyl hydrolase domain, family 43"/>
    <property type="match status" value="1"/>
</dbReference>
<proteinExistence type="inferred from homology"/>
<dbReference type="AlphaFoldDB" id="D8TNY6"/>
<comment type="similarity">
    <text evidence="1">Belongs to the glycosyl hydrolase 32 family.</text>
</comment>
<name>D8TNY6_VOLCA</name>
<feature type="non-terminal residue" evidence="5">
    <location>
        <position position="139"/>
    </location>
</feature>
<evidence type="ECO:0000256" key="2">
    <source>
        <dbReference type="ARBA" id="ARBA00022801"/>
    </source>
</evidence>
<dbReference type="Proteomes" id="UP000001058">
    <property type="component" value="Unassembled WGS sequence"/>
</dbReference>